<sequence>MAYKSIVLLLVALSIIGGIANTTASATPLRPHVNSTATSTLAPLSNNIQGIADPRRPGVNATATLSASSPRRRGNATESWSVVRQGCLYNESTGRCLDIEQSRKSPQSADAQMWRCNNNPAAQSYDIVQYTGGGSTTIERGRATTARHATLAIIRASRSSFGNHYCLDVPGGDAFEGQLVRWWKCNESQAQKWTINSETVDMRGHISPYGRPDLCLDPRGGMSNQFDQPLG</sequence>
<dbReference type="Gene3D" id="2.80.10.50">
    <property type="match status" value="2"/>
</dbReference>
<dbReference type="InterPro" id="IPR000772">
    <property type="entry name" value="Ricin_B_lectin"/>
</dbReference>
<organism evidence="3 4">
    <name type="scientific">Catenaria anguillulae PL171</name>
    <dbReference type="NCBI Taxonomy" id="765915"/>
    <lineage>
        <taxon>Eukaryota</taxon>
        <taxon>Fungi</taxon>
        <taxon>Fungi incertae sedis</taxon>
        <taxon>Blastocladiomycota</taxon>
        <taxon>Blastocladiomycetes</taxon>
        <taxon>Blastocladiales</taxon>
        <taxon>Catenariaceae</taxon>
        <taxon>Catenaria</taxon>
    </lineage>
</organism>
<evidence type="ECO:0000313" key="3">
    <source>
        <dbReference type="EMBL" id="ORZ29987.1"/>
    </source>
</evidence>
<evidence type="ECO:0000313" key="4">
    <source>
        <dbReference type="Proteomes" id="UP000193411"/>
    </source>
</evidence>
<feature type="signal peptide" evidence="1">
    <location>
        <begin position="1"/>
        <end position="20"/>
    </location>
</feature>
<name>A0A1Y2H5Z3_9FUNG</name>
<feature type="chain" id="PRO_5012260146" description="Ricin B lectin domain-containing protein" evidence="1">
    <location>
        <begin position="21"/>
        <end position="231"/>
    </location>
</feature>
<dbReference type="Proteomes" id="UP000193411">
    <property type="component" value="Unassembled WGS sequence"/>
</dbReference>
<dbReference type="AlphaFoldDB" id="A0A1Y2H5Z3"/>
<gene>
    <name evidence="3" type="ORF">BCR44DRAFT_39888</name>
</gene>
<comment type="caution">
    <text evidence="3">The sequence shown here is derived from an EMBL/GenBank/DDBJ whole genome shotgun (WGS) entry which is preliminary data.</text>
</comment>
<accession>A0A1Y2H5Z3</accession>
<proteinExistence type="predicted"/>
<dbReference type="OrthoDB" id="6770063at2759"/>
<evidence type="ECO:0000256" key="1">
    <source>
        <dbReference type="SAM" id="SignalP"/>
    </source>
</evidence>
<evidence type="ECO:0000259" key="2">
    <source>
        <dbReference type="Pfam" id="PF00652"/>
    </source>
</evidence>
<feature type="domain" description="Ricin B lectin" evidence="2">
    <location>
        <begin position="162"/>
        <end position="219"/>
    </location>
</feature>
<dbReference type="SUPFAM" id="SSF50370">
    <property type="entry name" value="Ricin B-like lectins"/>
    <property type="match status" value="1"/>
</dbReference>
<dbReference type="InterPro" id="IPR035992">
    <property type="entry name" value="Ricin_B-like_lectins"/>
</dbReference>
<keyword evidence="1" id="KW-0732">Signal</keyword>
<protein>
    <recommendedName>
        <fullName evidence="2">Ricin B lectin domain-containing protein</fullName>
    </recommendedName>
</protein>
<dbReference type="Pfam" id="PF00652">
    <property type="entry name" value="Ricin_B_lectin"/>
    <property type="match status" value="1"/>
</dbReference>
<dbReference type="CDD" id="cd00161">
    <property type="entry name" value="beta-trefoil_Ricin-like"/>
    <property type="match status" value="1"/>
</dbReference>
<reference evidence="3 4" key="1">
    <citation type="submission" date="2016-07" db="EMBL/GenBank/DDBJ databases">
        <title>Pervasive Adenine N6-methylation of Active Genes in Fungi.</title>
        <authorList>
            <consortium name="DOE Joint Genome Institute"/>
            <person name="Mondo S.J."/>
            <person name="Dannebaum R.O."/>
            <person name="Kuo R.C."/>
            <person name="Labutti K."/>
            <person name="Haridas S."/>
            <person name="Kuo A."/>
            <person name="Salamov A."/>
            <person name="Ahrendt S.R."/>
            <person name="Lipzen A."/>
            <person name="Sullivan W."/>
            <person name="Andreopoulos W.B."/>
            <person name="Clum A."/>
            <person name="Lindquist E."/>
            <person name="Daum C."/>
            <person name="Ramamoorthy G.K."/>
            <person name="Gryganskyi A."/>
            <person name="Culley D."/>
            <person name="Magnuson J.K."/>
            <person name="James T.Y."/>
            <person name="O'Malley M.A."/>
            <person name="Stajich J.E."/>
            <person name="Spatafora J.W."/>
            <person name="Visel A."/>
            <person name="Grigoriev I.V."/>
        </authorList>
    </citation>
    <scope>NUCLEOTIDE SEQUENCE [LARGE SCALE GENOMIC DNA]</scope>
    <source>
        <strain evidence="3 4">PL171</strain>
    </source>
</reference>
<dbReference type="PROSITE" id="PS50231">
    <property type="entry name" value="RICIN_B_LECTIN"/>
    <property type="match status" value="1"/>
</dbReference>
<dbReference type="EMBL" id="MCFL01000113">
    <property type="protein sequence ID" value="ORZ29987.1"/>
    <property type="molecule type" value="Genomic_DNA"/>
</dbReference>
<keyword evidence="4" id="KW-1185">Reference proteome</keyword>